<dbReference type="InterPro" id="IPR029149">
    <property type="entry name" value="Creatin/AminoP/Spt16_N"/>
</dbReference>
<evidence type="ECO:0000256" key="4">
    <source>
        <dbReference type="ARBA" id="ARBA00012574"/>
    </source>
</evidence>
<dbReference type="EMBL" id="JAQOSO010000117">
    <property type="protein sequence ID" value="MDJ1176960.1"/>
    <property type="molecule type" value="Genomic_DNA"/>
</dbReference>
<dbReference type="InterPro" id="IPR000994">
    <property type="entry name" value="Pept_M24"/>
</dbReference>
<keyword evidence="7" id="KW-0464">Manganese</keyword>
<protein>
    <recommendedName>
        <fullName evidence="4">Xaa-Pro aminopeptidase</fullName>
        <ecNumber evidence="4">3.4.11.9</ecNumber>
    </recommendedName>
</protein>
<dbReference type="Pfam" id="PF00557">
    <property type="entry name" value="Peptidase_M24"/>
    <property type="match status" value="1"/>
</dbReference>
<reference evidence="10 11" key="1">
    <citation type="submission" date="2023-01" db="EMBL/GenBank/DDBJ databases">
        <title>Novel diversity within Roseofilum (Cyanobacteria; Desertifilaceae) from marine benthic mats with descriptions of four novel species.</title>
        <authorList>
            <person name="Wang Y."/>
            <person name="Berthold D.E."/>
            <person name="Hu J."/>
            <person name="Lefler F.W."/>
            <person name="Laughinghouse H.D. IV."/>
        </authorList>
    </citation>
    <scope>NUCLEOTIDE SEQUENCE [LARGE SCALE GENOMIC DNA]</scope>
    <source>
        <strain evidence="10 11">BLCC-M114</strain>
    </source>
</reference>
<evidence type="ECO:0000259" key="9">
    <source>
        <dbReference type="SMART" id="SM01011"/>
    </source>
</evidence>
<evidence type="ECO:0000256" key="2">
    <source>
        <dbReference type="ARBA" id="ARBA00001936"/>
    </source>
</evidence>
<name>A0ABT7BD01_9CYAN</name>
<dbReference type="PANTHER" id="PTHR43226:SF4">
    <property type="entry name" value="XAA-PRO AMINOPEPTIDASE 3"/>
    <property type="match status" value="1"/>
</dbReference>
<dbReference type="InterPro" id="IPR007865">
    <property type="entry name" value="Aminopep_P_N"/>
</dbReference>
<dbReference type="SMART" id="SM01011">
    <property type="entry name" value="AMP_N"/>
    <property type="match status" value="1"/>
</dbReference>
<dbReference type="Pfam" id="PF05195">
    <property type="entry name" value="AMP_N"/>
    <property type="match status" value="1"/>
</dbReference>
<evidence type="ECO:0000256" key="7">
    <source>
        <dbReference type="ARBA" id="ARBA00023211"/>
    </source>
</evidence>
<feature type="domain" description="Aminopeptidase P N-terminal" evidence="9">
    <location>
        <begin position="2"/>
        <end position="128"/>
    </location>
</feature>
<gene>
    <name evidence="10" type="ORF">PMG25_22985</name>
</gene>
<keyword evidence="10" id="KW-0031">Aminopeptidase</keyword>
<dbReference type="SUPFAM" id="SSF53092">
    <property type="entry name" value="Creatinase/prolidase N-terminal domain"/>
    <property type="match status" value="1"/>
</dbReference>
<comment type="similarity">
    <text evidence="3 8">Belongs to the peptidase M24B family.</text>
</comment>
<dbReference type="InterPro" id="IPR036005">
    <property type="entry name" value="Creatinase/aminopeptidase-like"/>
</dbReference>
<dbReference type="EC" id="3.4.11.9" evidence="4"/>
<dbReference type="CDD" id="cd01087">
    <property type="entry name" value="Prolidase"/>
    <property type="match status" value="1"/>
</dbReference>
<comment type="catalytic activity">
    <reaction evidence="1">
        <text>Release of any N-terminal amino acid, including proline, that is linked to proline, even from a dipeptide or tripeptide.</text>
        <dbReference type="EC" id="3.4.11.9"/>
    </reaction>
</comment>
<dbReference type="InterPro" id="IPR001131">
    <property type="entry name" value="Peptidase_M24B_aminopep-P_CS"/>
</dbReference>
<dbReference type="PANTHER" id="PTHR43226">
    <property type="entry name" value="XAA-PRO AMINOPEPTIDASE 3"/>
    <property type="match status" value="1"/>
</dbReference>
<evidence type="ECO:0000313" key="10">
    <source>
        <dbReference type="EMBL" id="MDJ1176960.1"/>
    </source>
</evidence>
<sequence>MILANLVRSRCSNLSQHIDFPVILWSGAPSPRNFPANIYPFRANSHFLYFAGLSIPRAAIRLYQGKLELFMDDPAPGSVLWHGPEPTGAQWAEQIGADAHYPWSALAQRAKDAATLPVQDWATRQQQEQILGRSLSPLEGEDLELARAVVELRLCQDEGALSEIRQAVQVSVEAHLAGMRGTAQAKTEAQVRSLIEGVFIAHEMTPAYTSIVTVHGEILHHDRSPHALKSGDLLLVDAGAETLGGWASDITRTWPVNGRFSPTQRAVYEVVLAAHDRCIAQVKPGREYEEIHLEGALAMAEGLVDLGILTGNPESLVEQDAHALFFPHGIGHLLGLDVHDMEDLGDLAGYAPGRNRSDRFGLQFLRLNRPLKSGMVVTIEPGFYQVPAILNNPQFRAQYDRVVNWEKLSQFSDVRGIRIEDDVLVTDQGSEVLTVQLPTAPDQIEQAIVE</sequence>
<dbReference type="GO" id="GO:0004177">
    <property type="term" value="F:aminopeptidase activity"/>
    <property type="evidence" value="ECO:0007669"/>
    <property type="project" value="UniProtKB-KW"/>
</dbReference>
<comment type="caution">
    <text evidence="10">The sequence shown here is derived from an EMBL/GenBank/DDBJ whole genome shotgun (WGS) entry which is preliminary data.</text>
</comment>
<organism evidence="10 11">
    <name type="scientific">Roseofilum capinflatum BLCC-M114</name>
    <dbReference type="NCBI Taxonomy" id="3022440"/>
    <lineage>
        <taxon>Bacteria</taxon>
        <taxon>Bacillati</taxon>
        <taxon>Cyanobacteriota</taxon>
        <taxon>Cyanophyceae</taxon>
        <taxon>Desertifilales</taxon>
        <taxon>Desertifilaceae</taxon>
        <taxon>Roseofilum</taxon>
        <taxon>Roseofilum capinflatum</taxon>
    </lineage>
</organism>
<evidence type="ECO:0000256" key="6">
    <source>
        <dbReference type="ARBA" id="ARBA00022801"/>
    </source>
</evidence>
<dbReference type="Gene3D" id="3.90.230.10">
    <property type="entry name" value="Creatinase/methionine aminopeptidase superfamily"/>
    <property type="match status" value="1"/>
</dbReference>
<dbReference type="RefSeq" id="WP_283769229.1">
    <property type="nucleotide sequence ID" value="NZ_JAQOSO010000117.1"/>
</dbReference>
<proteinExistence type="inferred from homology"/>
<dbReference type="PROSITE" id="PS00491">
    <property type="entry name" value="PROLINE_PEPTIDASE"/>
    <property type="match status" value="1"/>
</dbReference>
<keyword evidence="10" id="KW-0645">Protease</keyword>
<dbReference type="Proteomes" id="UP001235849">
    <property type="component" value="Unassembled WGS sequence"/>
</dbReference>
<evidence type="ECO:0000313" key="11">
    <source>
        <dbReference type="Proteomes" id="UP001235849"/>
    </source>
</evidence>
<dbReference type="SUPFAM" id="SSF55920">
    <property type="entry name" value="Creatinase/aminopeptidase"/>
    <property type="match status" value="1"/>
</dbReference>
<keyword evidence="5 8" id="KW-0479">Metal-binding</keyword>
<evidence type="ECO:0000256" key="1">
    <source>
        <dbReference type="ARBA" id="ARBA00001424"/>
    </source>
</evidence>
<evidence type="ECO:0000256" key="3">
    <source>
        <dbReference type="ARBA" id="ARBA00008766"/>
    </source>
</evidence>
<dbReference type="Gene3D" id="3.40.350.10">
    <property type="entry name" value="Creatinase/prolidase N-terminal domain"/>
    <property type="match status" value="1"/>
</dbReference>
<evidence type="ECO:0000256" key="5">
    <source>
        <dbReference type="ARBA" id="ARBA00022723"/>
    </source>
</evidence>
<evidence type="ECO:0000256" key="8">
    <source>
        <dbReference type="RuleBase" id="RU000590"/>
    </source>
</evidence>
<dbReference type="InterPro" id="IPR052433">
    <property type="entry name" value="X-Pro_dipept-like"/>
</dbReference>
<keyword evidence="11" id="KW-1185">Reference proteome</keyword>
<keyword evidence="6" id="KW-0378">Hydrolase</keyword>
<accession>A0ABT7BD01</accession>
<comment type="cofactor">
    <cofactor evidence="2">
        <name>Mn(2+)</name>
        <dbReference type="ChEBI" id="CHEBI:29035"/>
    </cofactor>
</comment>